<keyword evidence="1" id="KW-0677">Repeat</keyword>
<keyword evidence="4" id="KW-1185">Reference proteome</keyword>
<dbReference type="InterPro" id="IPR002885">
    <property type="entry name" value="PPR_rpt"/>
</dbReference>
<dbReference type="PANTHER" id="PTHR47926:SF347">
    <property type="entry name" value="PENTATRICOPEPTIDE REPEAT-CONTAINING PROTEIN"/>
    <property type="match status" value="1"/>
</dbReference>
<dbReference type="EMBL" id="JAJJMA010316342">
    <property type="protein sequence ID" value="MCL7049471.1"/>
    <property type="molecule type" value="Genomic_DNA"/>
</dbReference>
<dbReference type="PROSITE" id="PS51375">
    <property type="entry name" value="PPR"/>
    <property type="match status" value="3"/>
</dbReference>
<dbReference type="NCBIfam" id="TIGR00756">
    <property type="entry name" value="PPR"/>
    <property type="match status" value="3"/>
</dbReference>
<dbReference type="InterPro" id="IPR011990">
    <property type="entry name" value="TPR-like_helical_dom_sf"/>
</dbReference>
<evidence type="ECO:0000256" key="2">
    <source>
        <dbReference type="PROSITE-ProRule" id="PRU00708"/>
    </source>
</evidence>
<accession>A0AA42B3Y0</accession>
<gene>
    <name evidence="3" type="ORF">MKW94_006515</name>
</gene>
<dbReference type="Gene3D" id="1.25.40.10">
    <property type="entry name" value="Tetratricopeptide repeat domain"/>
    <property type="match status" value="3"/>
</dbReference>
<dbReference type="Pfam" id="PF01535">
    <property type="entry name" value="PPR"/>
    <property type="match status" value="2"/>
</dbReference>
<dbReference type="Proteomes" id="UP001177140">
    <property type="component" value="Unassembled WGS sequence"/>
</dbReference>
<dbReference type="GO" id="GO:0003723">
    <property type="term" value="F:RNA binding"/>
    <property type="evidence" value="ECO:0007669"/>
    <property type="project" value="InterPro"/>
</dbReference>
<proteinExistence type="predicted"/>
<dbReference type="InterPro" id="IPR046848">
    <property type="entry name" value="E_motif"/>
</dbReference>
<comment type="caution">
    <text evidence="3">The sequence shown here is derived from an EMBL/GenBank/DDBJ whole genome shotgun (WGS) entry which is preliminary data.</text>
</comment>
<feature type="repeat" description="PPR" evidence="2">
    <location>
        <begin position="129"/>
        <end position="163"/>
    </location>
</feature>
<dbReference type="AlphaFoldDB" id="A0AA42B3Y0"/>
<dbReference type="InterPro" id="IPR046960">
    <property type="entry name" value="PPR_At4g14850-like_plant"/>
</dbReference>
<feature type="repeat" description="PPR" evidence="2">
    <location>
        <begin position="295"/>
        <end position="329"/>
    </location>
</feature>
<dbReference type="Pfam" id="PF13041">
    <property type="entry name" value="PPR_2"/>
    <property type="match status" value="2"/>
</dbReference>
<dbReference type="FunFam" id="1.25.40.10:FF:000344">
    <property type="entry name" value="Pentatricopeptide repeat-containing protein"/>
    <property type="match status" value="1"/>
</dbReference>
<sequence length="479" mass="53857">MFRRSYCCFSLTNPKSSLYSTQTRSNSKPEFLNSSIKQLVQRGESIQAVELCIKLCNNGFKPDNFIFPYILKASSQLKDPFFGFQFHNQIIKTGFDSNVFVANSLILFYGKLGHLQNVQYLFDKIPQKNIVSWTAMISAYTQNHRFDLAIELFRYMQIVGVKANSFTMATLLPSFCDAYQLIQVHSFLIKHGNLVSWNALCSGYNQNGDARESLKLFAEMQKCGAFRPDSFTVVTALCSCSALTLVRQGKEIHGYLYRAGLESCVLVSNGLIDMYGKCGFLEIAKRVFNRMWERDVGSWTALIMCYGIHGQGLKAIEIFEQMKKTKSVSPNSVTLLAILTACSHSCLVEDGFKYFQSMTDGFGIEPTVKHYVCMVDMLGRAGLLEEALKFINRIPQPVDFRVWEALLGCATIQGDVEIAEIAAKSLMEMGTENPEVCVQVANIYAKSSRWDDVAKSRGAFQFMKLQKSPGVSVVQTLQE</sequence>
<evidence type="ECO:0000313" key="4">
    <source>
        <dbReference type="Proteomes" id="UP001177140"/>
    </source>
</evidence>
<protein>
    <recommendedName>
        <fullName evidence="5">Pentatricopeptide repeat-containing protein</fullName>
    </recommendedName>
</protein>
<reference evidence="3" key="1">
    <citation type="submission" date="2022-03" db="EMBL/GenBank/DDBJ databases">
        <title>A functionally conserved STORR gene fusion in Papaver species that diverged 16.8 million years ago.</title>
        <authorList>
            <person name="Catania T."/>
        </authorList>
    </citation>
    <scope>NUCLEOTIDE SEQUENCE</scope>
    <source>
        <strain evidence="3">S-191538</strain>
    </source>
</reference>
<dbReference type="PANTHER" id="PTHR47926">
    <property type="entry name" value="PENTATRICOPEPTIDE REPEAT-CONTAINING PROTEIN"/>
    <property type="match status" value="1"/>
</dbReference>
<organism evidence="3 4">
    <name type="scientific">Papaver nudicaule</name>
    <name type="common">Iceland poppy</name>
    <dbReference type="NCBI Taxonomy" id="74823"/>
    <lineage>
        <taxon>Eukaryota</taxon>
        <taxon>Viridiplantae</taxon>
        <taxon>Streptophyta</taxon>
        <taxon>Embryophyta</taxon>
        <taxon>Tracheophyta</taxon>
        <taxon>Spermatophyta</taxon>
        <taxon>Magnoliopsida</taxon>
        <taxon>Ranunculales</taxon>
        <taxon>Papaveraceae</taxon>
        <taxon>Papaveroideae</taxon>
        <taxon>Papaver</taxon>
    </lineage>
</organism>
<dbReference type="FunFam" id="1.25.40.10:FF:000090">
    <property type="entry name" value="Pentatricopeptide repeat-containing protein, chloroplastic"/>
    <property type="match status" value="1"/>
</dbReference>
<feature type="repeat" description="PPR" evidence="2">
    <location>
        <begin position="193"/>
        <end position="227"/>
    </location>
</feature>
<dbReference type="Pfam" id="PF20431">
    <property type="entry name" value="E_motif"/>
    <property type="match status" value="1"/>
</dbReference>
<evidence type="ECO:0000313" key="3">
    <source>
        <dbReference type="EMBL" id="MCL7049471.1"/>
    </source>
</evidence>
<evidence type="ECO:0008006" key="5">
    <source>
        <dbReference type="Google" id="ProtNLM"/>
    </source>
</evidence>
<name>A0AA42B3Y0_PAPNU</name>
<dbReference type="GO" id="GO:0009451">
    <property type="term" value="P:RNA modification"/>
    <property type="evidence" value="ECO:0007669"/>
    <property type="project" value="InterPro"/>
</dbReference>
<evidence type="ECO:0000256" key="1">
    <source>
        <dbReference type="ARBA" id="ARBA00022737"/>
    </source>
</evidence>